<evidence type="ECO:0000256" key="1">
    <source>
        <dbReference type="SAM" id="Phobius"/>
    </source>
</evidence>
<evidence type="ECO:0000313" key="2">
    <source>
        <dbReference type="EMBL" id="ANN76407.1"/>
    </source>
</evidence>
<feature type="transmembrane region" description="Helical" evidence="1">
    <location>
        <begin position="87"/>
        <end position="107"/>
    </location>
</feature>
<dbReference type="EMBL" id="CP016172">
    <property type="protein sequence ID" value="ANN76407.1"/>
    <property type="molecule type" value="Genomic_DNA"/>
</dbReference>
<feature type="transmembrane region" description="Helical" evidence="1">
    <location>
        <begin position="286"/>
        <end position="303"/>
    </location>
</feature>
<protein>
    <recommendedName>
        <fullName evidence="4">DUF2955 domain-containing protein</fullName>
    </recommendedName>
</protein>
<dbReference type="InterPro" id="IPR022604">
    <property type="entry name" value="DUF2955"/>
</dbReference>
<dbReference type="AlphaFoldDB" id="A0A193G8U4"/>
<dbReference type="KEGG" id="bfz:BAU07_04100"/>
<dbReference type="OrthoDB" id="8958423at2"/>
<keyword evidence="1" id="KW-1133">Transmembrane helix</keyword>
<evidence type="ECO:0000313" key="3">
    <source>
        <dbReference type="Proteomes" id="UP000091926"/>
    </source>
</evidence>
<evidence type="ECO:0008006" key="4">
    <source>
        <dbReference type="Google" id="ProtNLM"/>
    </source>
</evidence>
<feature type="transmembrane region" description="Helical" evidence="1">
    <location>
        <begin position="184"/>
        <end position="211"/>
    </location>
</feature>
<sequence length="351" mass="37881">MSTDSGLGLEERRRGQRALRLGTGTALSMAVSFGLDLPVPMIAPVLAAFVLAMLNRPLSFKATLGLLLMVLFTTGSGLLLIPLLRHYAFSGVLVIALCLFLAFRYGLRGGNNLVSLFLVIGLTMISAAGTVAFELALLVVGALVKGLSVALLAFAFCHWLFPEPPGAPALPAPPVPTDRETGWMAWRAVLVVLPAYLLALSDPMAYLPVIMKSVSLGRQSCTTTVRGAVRELLGSTLLAGLLAILFWGVLGLVVNLWMFFVWTLLFGLSIGRKLYGSSPTRQPPSFWLNTLVTMIILLGQSVQDSLAGKDVYTAFAVRMGLFIAVSLYAWLMLVLLEQRRREPRSAAFNSP</sequence>
<feature type="transmembrane region" description="Helical" evidence="1">
    <location>
        <begin position="113"/>
        <end position="135"/>
    </location>
</feature>
<proteinExistence type="predicted"/>
<keyword evidence="3" id="KW-1185">Reference proteome</keyword>
<dbReference type="STRING" id="463014.BAU07_04100"/>
<feature type="transmembrane region" description="Helical" evidence="1">
    <location>
        <begin position="21"/>
        <end position="54"/>
    </location>
</feature>
<accession>A0A193G8U4</accession>
<feature type="transmembrane region" description="Helical" evidence="1">
    <location>
        <begin position="60"/>
        <end position="80"/>
    </location>
</feature>
<dbReference type="Proteomes" id="UP000091926">
    <property type="component" value="Chromosome"/>
</dbReference>
<dbReference type="Pfam" id="PF11168">
    <property type="entry name" value="DUF2955"/>
    <property type="match status" value="1"/>
</dbReference>
<name>A0A193G8U4_9BORD</name>
<keyword evidence="1" id="KW-0812">Transmembrane</keyword>
<gene>
    <name evidence="2" type="ORF">BAU07_04100</name>
</gene>
<dbReference type="RefSeq" id="WP_066654384.1">
    <property type="nucleotide sequence ID" value="NZ_CBCSCL010000010.1"/>
</dbReference>
<feature type="transmembrane region" description="Helical" evidence="1">
    <location>
        <begin position="142"/>
        <end position="161"/>
    </location>
</feature>
<keyword evidence="1" id="KW-0472">Membrane</keyword>
<reference evidence="2 3" key="1">
    <citation type="submission" date="2016-06" db="EMBL/GenBank/DDBJ databases">
        <title>Complete genome sequences of Bordetella bronchialis and Bordetella flabilis.</title>
        <authorList>
            <person name="LiPuma J.J."/>
            <person name="Spilker T."/>
        </authorList>
    </citation>
    <scope>NUCLEOTIDE SEQUENCE [LARGE SCALE GENOMIC DNA]</scope>
    <source>
        <strain evidence="2 3">AU10664</strain>
    </source>
</reference>
<feature type="transmembrane region" description="Helical" evidence="1">
    <location>
        <begin position="315"/>
        <end position="336"/>
    </location>
</feature>
<organism evidence="2 3">
    <name type="scientific">Bordetella flabilis</name>
    <dbReference type="NCBI Taxonomy" id="463014"/>
    <lineage>
        <taxon>Bacteria</taxon>
        <taxon>Pseudomonadati</taxon>
        <taxon>Pseudomonadota</taxon>
        <taxon>Betaproteobacteria</taxon>
        <taxon>Burkholderiales</taxon>
        <taxon>Alcaligenaceae</taxon>
        <taxon>Bordetella</taxon>
    </lineage>
</organism>